<dbReference type="Pfam" id="PF20430">
    <property type="entry name" value="Eplus_motif"/>
    <property type="match status" value="1"/>
</dbReference>
<feature type="repeat" description="PPR" evidence="3">
    <location>
        <begin position="496"/>
        <end position="526"/>
    </location>
</feature>
<dbReference type="FunFam" id="1.25.40.10:FF:000285">
    <property type="entry name" value="Pentatricopeptide repeat-containing protein, chloroplastic"/>
    <property type="match status" value="1"/>
</dbReference>
<sequence length="935" mass="104274">MATLPRLKTKRVFDCGCGRSGITMNNNGHLNYNHTMPPISHLHLNLTALCTEGRLKESLQILLTTHNLPVDSNTYLQLLHTCIANNALSQGKKFHSLITHRRFEFATHTFFQNTLINLYVKCGSLVDARKVFDGMPERDGCSWNAMIAAYRRDGYPQNALILFHEMQRTGVQPDEFTFASILPACAKIGALDQGMDIHKSLIKNGLMLNVVVVSALVDMYAKCGSIRKARELFDKMSQRDAVSWNAMIGGYAQNGALDEALRLFKEMPRRNVVSWTTMIAGYAQNGVLDEALRLFKEMPQRNVVSWNAIIAGYAQNGVLDEALRLFEEMPQRNVASWNAMIAGYAQNGFVEKATETLKQMQVAGVMPNSTTFASILPACAKVRALQQGMDIHQSIMDSEFSSDVVVGSALVDMYAKCGSMQKAQEVFDKMSQRDEVSWNAMIAGYAQNGVLNEALRLFKEMPRRDVVSWNTMIAIYAQKGALNEALGFFKEMPQRNVVSWNAMLAGYAQNGILVKALRFFEEMPQRDVVSWNAMIAGYAQNGLGEKALETFKQMKLSGIKPNSTTFAGILPACAKMGALELGMDIHQSIIERGLISDVVVASALVDMYAKCGSIQKAHRVFDKISQRDAVSWNAMIAGYAMHGSRKDALRLFELMKDSGTNPDHVSFLCVLFACSHAGLVDEGCKYFNGMSGSYSIMPVMDHYACMVDLLSRAGYLLEALIFIIKMTIKPAVIVWMCLLGACRSHKNIEIGVFTTTLLFELDPKNVAPYVLLSNIYAEMGRWGDVQKVRRLMKDKGIKKIPGCSWIEVNKIVHVFCVGDRSHPQTQEVYAKLEELSEEMRAAGYSPDSKHVLNDVEEEEKELFLCHHSEKLAIAFGLLNTSPGTAIRVVKNLRVCVACHTATKLISKIVAREIVVRDANRFHHFEQGQCSCGDYW</sequence>
<proteinExistence type="inferred from homology"/>
<dbReference type="AlphaFoldDB" id="A0AA38CJT9"/>
<dbReference type="Pfam" id="PF14432">
    <property type="entry name" value="DYW_deaminase"/>
    <property type="match status" value="1"/>
</dbReference>
<evidence type="ECO:0000313" key="6">
    <source>
        <dbReference type="Proteomes" id="UP000824469"/>
    </source>
</evidence>
<evidence type="ECO:0000313" key="5">
    <source>
        <dbReference type="EMBL" id="KAH9297554.1"/>
    </source>
</evidence>
<feature type="repeat" description="PPR" evidence="3">
    <location>
        <begin position="403"/>
        <end position="433"/>
    </location>
</feature>
<gene>
    <name evidence="5" type="ORF">KI387_029236</name>
</gene>
<dbReference type="InterPro" id="IPR046848">
    <property type="entry name" value="E_motif"/>
</dbReference>
<feature type="repeat" description="PPR" evidence="3">
    <location>
        <begin position="174"/>
        <end position="208"/>
    </location>
</feature>
<dbReference type="FunFam" id="1.25.40.10:FF:000333">
    <property type="entry name" value="Pentatricopeptide repeat-containing protein"/>
    <property type="match status" value="1"/>
</dbReference>
<dbReference type="PROSITE" id="PS51375">
    <property type="entry name" value="PPR"/>
    <property type="match status" value="11"/>
</dbReference>
<feature type="repeat" description="PPR" evidence="3">
    <location>
        <begin position="527"/>
        <end position="561"/>
    </location>
</feature>
<dbReference type="Pfam" id="PF01535">
    <property type="entry name" value="PPR"/>
    <property type="match status" value="8"/>
</dbReference>
<dbReference type="FunFam" id="1.25.40.10:FF:000344">
    <property type="entry name" value="Pentatricopeptide repeat-containing protein"/>
    <property type="match status" value="1"/>
</dbReference>
<dbReference type="InterPro" id="IPR032867">
    <property type="entry name" value="DYW_dom"/>
</dbReference>
<comment type="caution">
    <text evidence="5">The sequence shown here is derived from an EMBL/GenBank/DDBJ whole genome shotgun (WGS) entry which is preliminary data.</text>
</comment>
<dbReference type="InterPro" id="IPR002885">
    <property type="entry name" value="PPR_rpt"/>
</dbReference>
<feature type="repeat" description="PPR" evidence="3">
    <location>
        <begin position="139"/>
        <end position="173"/>
    </location>
</feature>
<dbReference type="PANTHER" id="PTHR47926:SF468">
    <property type="entry name" value="PENTATRICOPEPTIDE REPEAT-CONTAINING PROTEIN"/>
    <property type="match status" value="1"/>
</dbReference>
<dbReference type="PANTHER" id="PTHR47926">
    <property type="entry name" value="PENTATRICOPEPTIDE REPEAT-CONTAINING PROTEIN"/>
    <property type="match status" value="1"/>
</dbReference>
<feature type="domain" description="DYW" evidence="4">
    <location>
        <begin position="843"/>
        <end position="935"/>
    </location>
</feature>
<evidence type="ECO:0000256" key="1">
    <source>
        <dbReference type="ARBA" id="ARBA00006643"/>
    </source>
</evidence>
<dbReference type="Pfam" id="PF20431">
    <property type="entry name" value="E_motif"/>
    <property type="match status" value="1"/>
</dbReference>
<dbReference type="Pfam" id="PF13041">
    <property type="entry name" value="PPR_2"/>
    <property type="match status" value="4"/>
</dbReference>
<dbReference type="OMA" id="ITHRRFE"/>
<dbReference type="GO" id="GO:0003723">
    <property type="term" value="F:RNA binding"/>
    <property type="evidence" value="ECO:0007669"/>
    <property type="project" value="InterPro"/>
</dbReference>
<evidence type="ECO:0000259" key="4">
    <source>
        <dbReference type="Pfam" id="PF14432"/>
    </source>
</evidence>
<dbReference type="FunFam" id="1.25.40.10:FF:002148">
    <property type="entry name" value="Pentatricopeptide repeat-containing protein At2g29760, chloroplastic"/>
    <property type="match status" value="1"/>
</dbReference>
<feature type="repeat" description="PPR" evidence="3">
    <location>
        <begin position="337"/>
        <end position="367"/>
    </location>
</feature>
<dbReference type="GO" id="GO:0048731">
    <property type="term" value="P:system development"/>
    <property type="evidence" value="ECO:0007669"/>
    <property type="project" value="UniProtKB-ARBA"/>
</dbReference>
<comment type="similarity">
    <text evidence="1">Belongs to the PPR family. PCMP-H subfamily.</text>
</comment>
<protein>
    <recommendedName>
        <fullName evidence="4">DYW domain-containing protein</fullName>
    </recommendedName>
</protein>
<dbReference type="EMBL" id="JAHRHJ020000010">
    <property type="protein sequence ID" value="KAH9297554.1"/>
    <property type="molecule type" value="Genomic_DNA"/>
</dbReference>
<dbReference type="Proteomes" id="UP000824469">
    <property type="component" value="Unassembled WGS sequence"/>
</dbReference>
<keyword evidence="6" id="KW-1185">Reference proteome</keyword>
<dbReference type="InterPro" id="IPR046849">
    <property type="entry name" value="E2_motif"/>
</dbReference>
<dbReference type="InterPro" id="IPR046960">
    <property type="entry name" value="PPR_At4g14850-like_plant"/>
</dbReference>
<dbReference type="InterPro" id="IPR011990">
    <property type="entry name" value="TPR-like_helical_dom_sf"/>
</dbReference>
<evidence type="ECO:0000256" key="3">
    <source>
        <dbReference type="PROSITE-ProRule" id="PRU00708"/>
    </source>
</evidence>
<name>A0AA38CJT9_TAXCH</name>
<feature type="repeat" description="PPR" evidence="3">
    <location>
        <begin position="209"/>
        <end position="239"/>
    </location>
</feature>
<reference evidence="5 6" key="1">
    <citation type="journal article" date="2021" name="Nat. Plants">
        <title>The Taxus genome provides insights into paclitaxel biosynthesis.</title>
        <authorList>
            <person name="Xiong X."/>
            <person name="Gou J."/>
            <person name="Liao Q."/>
            <person name="Li Y."/>
            <person name="Zhou Q."/>
            <person name="Bi G."/>
            <person name="Li C."/>
            <person name="Du R."/>
            <person name="Wang X."/>
            <person name="Sun T."/>
            <person name="Guo L."/>
            <person name="Liang H."/>
            <person name="Lu P."/>
            <person name="Wu Y."/>
            <person name="Zhang Z."/>
            <person name="Ro D.K."/>
            <person name="Shang Y."/>
            <person name="Huang S."/>
            <person name="Yan J."/>
        </authorList>
    </citation>
    <scope>NUCLEOTIDE SEQUENCE [LARGE SCALE GENOMIC DNA]</scope>
    <source>
        <strain evidence="5">Ta-2019</strain>
    </source>
</reference>
<dbReference type="GO" id="GO:0008270">
    <property type="term" value="F:zinc ion binding"/>
    <property type="evidence" value="ECO:0007669"/>
    <property type="project" value="InterPro"/>
</dbReference>
<dbReference type="FunFam" id="1.25.40.10:FF:000073">
    <property type="entry name" value="Pentatricopeptide repeat-containing protein chloroplastic"/>
    <property type="match status" value="1"/>
</dbReference>
<dbReference type="NCBIfam" id="TIGR00756">
    <property type="entry name" value="PPR"/>
    <property type="match status" value="12"/>
</dbReference>
<dbReference type="Gene3D" id="1.25.40.10">
    <property type="entry name" value="Tetratricopeptide repeat domain"/>
    <property type="match status" value="6"/>
</dbReference>
<evidence type="ECO:0000256" key="2">
    <source>
        <dbReference type="ARBA" id="ARBA00022737"/>
    </source>
</evidence>
<feature type="repeat" description="PPR" evidence="3">
    <location>
        <begin position="302"/>
        <end position="336"/>
    </location>
</feature>
<accession>A0AA38CJT9</accession>
<feature type="repeat" description="PPR" evidence="3">
    <location>
        <begin position="434"/>
        <end position="468"/>
    </location>
</feature>
<feature type="repeat" description="PPR" evidence="3">
    <location>
        <begin position="628"/>
        <end position="662"/>
    </location>
</feature>
<dbReference type="FunFam" id="1.25.40.10:FF:000125">
    <property type="entry name" value="Pentatricopeptide repeat-containing protein"/>
    <property type="match status" value="1"/>
</dbReference>
<keyword evidence="2" id="KW-0677">Repeat</keyword>
<organism evidence="5 6">
    <name type="scientific">Taxus chinensis</name>
    <name type="common">Chinese yew</name>
    <name type="synonym">Taxus wallichiana var. chinensis</name>
    <dbReference type="NCBI Taxonomy" id="29808"/>
    <lineage>
        <taxon>Eukaryota</taxon>
        <taxon>Viridiplantae</taxon>
        <taxon>Streptophyta</taxon>
        <taxon>Embryophyta</taxon>
        <taxon>Tracheophyta</taxon>
        <taxon>Spermatophyta</taxon>
        <taxon>Pinopsida</taxon>
        <taxon>Pinidae</taxon>
        <taxon>Conifers II</taxon>
        <taxon>Cupressales</taxon>
        <taxon>Taxaceae</taxon>
        <taxon>Taxus</taxon>
    </lineage>
</organism>
<dbReference type="GO" id="GO:0009451">
    <property type="term" value="P:RNA modification"/>
    <property type="evidence" value="ECO:0007669"/>
    <property type="project" value="InterPro"/>
</dbReference>
<feature type="repeat" description="PPR" evidence="3">
    <location>
        <begin position="240"/>
        <end position="274"/>
    </location>
</feature>